<keyword evidence="1" id="KW-0175">Coiled coil</keyword>
<sequence>MVNVRSSRRVAGLKPSDYDHEIGLVNHDGAEDDSTSTSETAAQARRGSTASRLVSLVEDSEQDKGQQASISHNRQRDSHVLLDQSISPNPAASEQERASLETGASLPHPAMQPSIEVQAATPGVFGDPTRRSIPKRPQQTRETAIDIMYENERGGFICGAALFSSKALGGLDPPAWTNAYHKPSPTNIYTAVVPDPSWEWVWPEWRVNYQDGVDEGGWEYSFAFAKAFSWHPPKWWNSFVRRRAWIRKRAKRQNLDIDSSGNLLNSDYFTVRPASHTSKGRSTGSIASSRAPSKSSMKHSSIKEVGEEALEIEDIETLLSVLRTSRIDREKREAIENYLEHAIDLSALQDEMHEIMSIFVFQASRRQFLAHLMRQYDQVVRNLKEDDNRDNKELLQRKEALEAAVKHADEEISKLAFWSDVKKMAGRGELRPSLDGDQSWYETRPGLDRSGPEGPNGGELPGTK</sequence>
<feature type="coiled-coil region" evidence="1">
    <location>
        <begin position="384"/>
        <end position="411"/>
    </location>
</feature>
<dbReference type="Proteomes" id="UP001562357">
    <property type="component" value="Unassembled WGS sequence"/>
</dbReference>
<feature type="region of interest" description="Disordered" evidence="2">
    <location>
        <begin position="1"/>
        <end position="109"/>
    </location>
</feature>
<accession>A0ABQ0CR02</accession>
<evidence type="ECO:0000256" key="2">
    <source>
        <dbReference type="SAM" id="MobiDB-lite"/>
    </source>
</evidence>
<feature type="region of interest" description="Disordered" evidence="2">
    <location>
        <begin position="428"/>
        <end position="464"/>
    </location>
</feature>
<feature type="compositionally biased region" description="Gly residues" evidence="2">
    <location>
        <begin position="454"/>
        <end position="464"/>
    </location>
</feature>
<feature type="compositionally biased region" description="Polar residues" evidence="2">
    <location>
        <begin position="35"/>
        <end position="52"/>
    </location>
</feature>
<protein>
    <recommendedName>
        <fullName evidence="5">Meiotically up-regulated 65 protein</fullName>
    </recommendedName>
</protein>
<keyword evidence="4" id="KW-1185">Reference proteome</keyword>
<evidence type="ECO:0000313" key="3">
    <source>
        <dbReference type="EMBL" id="GAB0135874.1"/>
    </source>
</evidence>
<name>A0ABQ0CR02_9HYPO</name>
<feature type="region of interest" description="Disordered" evidence="2">
    <location>
        <begin position="274"/>
        <end position="300"/>
    </location>
</feature>
<comment type="caution">
    <text evidence="3">The sequence shown here is derived from an EMBL/GenBank/DDBJ whole genome shotgun (WGS) entry which is preliminary data.</text>
</comment>
<evidence type="ECO:0000313" key="4">
    <source>
        <dbReference type="Proteomes" id="UP001562357"/>
    </source>
</evidence>
<proteinExistence type="predicted"/>
<gene>
    <name evidence="3" type="primary">g4196</name>
    <name evidence="3" type="ORF">EsDP_00004196</name>
</gene>
<organism evidence="3 4">
    <name type="scientific">Epichloe bromicola</name>
    <dbReference type="NCBI Taxonomy" id="79588"/>
    <lineage>
        <taxon>Eukaryota</taxon>
        <taxon>Fungi</taxon>
        <taxon>Dikarya</taxon>
        <taxon>Ascomycota</taxon>
        <taxon>Pezizomycotina</taxon>
        <taxon>Sordariomycetes</taxon>
        <taxon>Hypocreomycetidae</taxon>
        <taxon>Hypocreales</taxon>
        <taxon>Clavicipitaceae</taxon>
        <taxon>Epichloe</taxon>
    </lineage>
</organism>
<feature type="compositionally biased region" description="Polar residues" evidence="2">
    <location>
        <begin position="275"/>
        <end position="284"/>
    </location>
</feature>
<evidence type="ECO:0008006" key="5">
    <source>
        <dbReference type="Google" id="ProtNLM"/>
    </source>
</evidence>
<evidence type="ECO:0000256" key="1">
    <source>
        <dbReference type="SAM" id="Coils"/>
    </source>
</evidence>
<dbReference type="EMBL" id="BAAFGZ010000154">
    <property type="protein sequence ID" value="GAB0135874.1"/>
    <property type="molecule type" value="Genomic_DNA"/>
</dbReference>
<reference evidence="4" key="1">
    <citation type="submission" date="2024-06" db="EMBL/GenBank/DDBJ databases">
        <title>Draft Genome Sequences of Epichloe bromicola Strains Isolated from Elymus ciliaris.</title>
        <authorList>
            <consortium name="Epichloe bromicola genome sequencing consortium"/>
            <person name="Miura A."/>
            <person name="Imano S."/>
            <person name="Ashida A."/>
            <person name="Sato I."/>
            <person name="Chiba S."/>
            <person name="Tanaka A."/>
            <person name="Camagna M."/>
            <person name="Takemoto D."/>
        </authorList>
    </citation>
    <scope>NUCLEOTIDE SEQUENCE [LARGE SCALE GENOMIC DNA]</scope>
    <source>
        <strain evidence="4">DP</strain>
    </source>
</reference>
<feature type="compositionally biased region" description="Low complexity" evidence="2">
    <location>
        <begin position="285"/>
        <end position="299"/>
    </location>
</feature>